<gene>
    <name evidence="2" type="ORF">LWI29_032438</name>
</gene>
<comment type="caution">
    <text evidence="2">The sequence shown here is derived from an EMBL/GenBank/DDBJ whole genome shotgun (WGS) entry which is preliminary data.</text>
</comment>
<dbReference type="Proteomes" id="UP001168877">
    <property type="component" value="Unassembled WGS sequence"/>
</dbReference>
<dbReference type="PANTHER" id="PTHR10783:SF4">
    <property type="entry name" value="PHOSPHATE TRANSPORTER PHO1 HOMOLOG 3"/>
    <property type="match status" value="1"/>
</dbReference>
<protein>
    <submittedName>
        <fullName evidence="2">Uncharacterized protein</fullName>
    </submittedName>
</protein>
<dbReference type="PANTHER" id="PTHR10783">
    <property type="entry name" value="XENOTROPIC AND POLYTROPIC RETROVIRUS RECEPTOR 1-RELATED"/>
    <property type="match status" value="1"/>
</dbReference>
<evidence type="ECO:0000256" key="1">
    <source>
        <dbReference type="SAM" id="Phobius"/>
    </source>
</evidence>
<proteinExistence type="predicted"/>
<dbReference type="EMBL" id="JAUESC010000387">
    <property type="protein sequence ID" value="KAK0575002.1"/>
    <property type="molecule type" value="Genomic_DNA"/>
</dbReference>
<reference evidence="2" key="1">
    <citation type="journal article" date="2022" name="Plant J.">
        <title>Strategies of tolerance reflected in two North American maple genomes.</title>
        <authorList>
            <person name="McEvoy S.L."/>
            <person name="Sezen U.U."/>
            <person name="Trouern-Trend A."/>
            <person name="McMahon S.M."/>
            <person name="Schaberg P.G."/>
            <person name="Yang J."/>
            <person name="Wegrzyn J.L."/>
            <person name="Swenson N.G."/>
        </authorList>
    </citation>
    <scope>NUCLEOTIDE SEQUENCE</scope>
    <source>
        <strain evidence="2">NS2018</strain>
    </source>
</reference>
<dbReference type="GO" id="GO:0005802">
    <property type="term" value="C:trans-Golgi network"/>
    <property type="evidence" value="ECO:0007669"/>
    <property type="project" value="TreeGrafter"/>
</dbReference>
<reference evidence="2" key="2">
    <citation type="submission" date="2023-06" db="EMBL/GenBank/DDBJ databases">
        <authorList>
            <person name="Swenson N.G."/>
            <person name="Wegrzyn J.L."/>
            <person name="Mcevoy S.L."/>
        </authorList>
    </citation>
    <scope>NUCLEOTIDE SEQUENCE</scope>
    <source>
        <strain evidence="2">NS2018</strain>
        <tissue evidence="2">Leaf</tissue>
    </source>
</reference>
<evidence type="ECO:0000313" key="3">
    <source>
        <dbReference type="Proteomes" id="UP001168877"/>
    </source>
</evidence>
<keyword evidence="1" id="KW-1133">Transmembrane helix</keyword>
<dbReference type="GO" id="GO:0005886">
    <property type="term" value="C:plasma membrane"/>
    <property type="evidence" value="ECO:0007669"/>
    <property type="project" value="TreeGrafter"/>
</dbReference>
<organism evidence="2 3">
    <name type="scientific">Acer saccharum</name>
    <name type="common">Sugar maple</name>
    <dbReference type="NCBI Taxonomy" id="4024"/>
    <lineage>
        <taxon>Eukaryota</taxon>
        <taxon>Viridiplantae</taxon>
        <taxon>Streptophyta</taxon>
        <taxon>Embryophyta</taxon>
        <taxon>Tracheophyta</taxon>
        <taxon>Spermatophyta</taxon>
        <taxon>Magnoliopsida</taxon>
        <taxon>eudicotyledons</taxon>
        <taxon>Gunneridae</taxon>
        <taxon>Pentapetalae</taxon>
        <taxon>rosids</taxon>
        <taxon>malvids</taxon>
        <taxon>Sapindales</taxon>
        <taxon>Sapindaceae</taxon>
        <taxon>Hippocastanoideae</taxon>
        <taxon>Acereae</taxon>
        <taxon>Acer</taxon>
    </lineage>
</organism>
<dbReference type="GO" id="GO:0000822">
    <property type="term" value="F:inositol hexakisphosphate binding"/>
    <property type="evidence" value="ECO:0007669"/>
    <property type="project" value="TreeGrafter"/>
</dbReference>
<keyword evidence="3" id="KW-1185">Reference proteome</keyword>
<accession>A0AA39RK70</accession>
<name>A0AA39RK70_ACESA</name>
<dbReference type="AlphaFoldDB" id="A0AA39RK70"/>
<sequence length="166" mass="19064">MKKYDKITSRSASKSYMKMVDNSYLGSSDEVTKLLERVEVTFVKHFSNANRTKGMNVLRSKAKRERHRITFSTGFFAGCTFALLIALVTIIRVHGLLDWGKSAGRIMYMDNLFPLYSHHSFILTLSHSLFPLFLHYLLLHSPQLEVINMKIVTFSGIICSNRSIIR</sequence>
<feature type="transmembrane region" description="Helical" evidence="1">
    <location>
        <begin position="69"/>
        <end position="95"/>
    </location>
</feature>
<dbReference type="GO" id="GO:0016036">
    <property type="term" value="P:cellular response to phosphate starvation"/>
    <property type="evidence" value="ECO:0007669"/>
    <property type="project" value="TreeGrafter"/>
</dbReference>
<keyword evidence="1" id="KW-0472">Membrane</keyword>
<dbReference type="GO" id="GO:0006817">
    <property type="term" value="P:phosphate ion transport"/>
    <property type="evidence" value="ECO:0007669"/>
    <property type="project" value="TreeGrafter"/>
</dbReference>
<evidence type="ECO:0000313" key="2">
    <source>
        <dbReference type="EMBL" id="KAK0575002.1"/>
    </source>
</evidence>
<keyword evidence="1" id="KW-0812">Transmembrane</keyword>
<feature type="transmembrane region" description="Helical" evidence="1">
    <location>
        <begin position="115"/>
        <end position="139"/>
    </location>
</feature>